<gene>
    <name evidence="1" type="ORF">PMIN01_03864</name>
</gene>
<dbReference type="OrthoDB" id="10583809at2759"/>
<name>A0A9P6KU39_9PLEO</name>
<accession>A0A9P6KU39</accession>
<comment type="caution">
    <text evidence="1">The sequence shown here is derived from an EMBL/GenBank/DDBJ whole genome shotgun (WGS) entry which is preliminary data.</text>
</comment>
<evidence type="ECO:0000313" key="1">
    <source>
        <dbReference type="EMBL" id="KAF9738581.1"/>
    </source>
</evidence>
<dbReference type="Proteomes" id="UP000756921">
    <property type="component" value="Unassembled WGS sequence"/>
</dbReference>
<evidence type="ECO:0000313" key="2">
    <source>
        <dbReference type="Proteomes" id="UP000756921"/>
    </source>
</evidence>
<reference evidence="1" key="1">
    <citation type="journal article" date="2020" name="Mol. Plant Microbe Interact.">
        <title>Genome Sequence of the Biocontrol Agent Coniothyrium minitans strain Conio (IMI 134523).</title>
        <authorList>
            <person name="Patel D."/>
            <person name="Shittu T.A."/>
            <person name="Baroncelli R."/>
            <person name="Muthumeenakshi S."/>
            <person name="Osborne T.H."/>
            <person name="Janganan T.K."/>
            <person name="Sreenivasaprasad S."/>
        </authorList>
    </citation>
    <scope>NUCLEOTIDE SEQUENCE</scope>
    <source>
        <strain evidence="1">Conio</strain>
    </source>
</reference>
<organism evidence="1 2">
    <name type="scientific">Paraphaeosphaeria minitans</name>
    <dbReference type="NCBI Taxonomy" id="565426"/>
    <lineage>
        <taxon>Eukaryota</taxon>
        <taxon>Fungi</taxon>
        <taxon>Dikarya</taxon>
        <taxon>Ascomycota</taxon>
        <taxon>Pezizomycotina</taxon>
        <taxon>Dothideomycetes</taxon>
        <taxon>Pleosporomycetidae</taxon>
        <taxon>Pleosporales</taxon>
        <taxon>Massarineae</taxon>
        <taxon>Didymosphaeriaceae</taxon>
        <taxon>Paraphaeosphaeria</taxon>
    </lineage>
</organism>
<dbReference type="AlphaFoldDB" id="A0A9P6KU39"/>
<protein>
    <submittedName>
        <fullName evidence="1">Uncharacterized protein</fullName>
    </submittedName>
</protein>
<proteinExistence type="predicted"/>
<dbReference type="EMBL" id="WJXW01000003">
    <property type="protein sequence ID" value="KAF9738581.1"/>
    <property type="molecule type" value="Genomic_DNA"/>
</dbReference>
<sequence>MGSRCFRGIAKLLRGRVSLHTVPQSAVNPCGAVLATRSRRSEERQRNGSWRLPWATVRFATMVPRQAWGPGSSTLHLKSSHFLSVILGPSYCLLLRLLLSEKTLPRGVGPFSFSLRLLSKTQLSILPLDALLAAGQLSFYII</sequence>
<keyword evidence="2" id="KW-1185">Reference proteome</keyword>